<dbReference type="GO" id="GO:0005524">
    <property type="term" value="F:ATP binding"/>
    <property type="evidence" value="ECO:0007669"/>
    <property type="project" value="UniProtKB-KW"/>
</dbReference>
<dbReference type="PROSITE" id="PS00211">
    <property type="entry name" value="ABC_TRANSPORTER_1"/>
    <property type="match status" value="1"/>
</dbReference>
<keyword evidence="6" id="KW-1185">Reference proteome</keyword>
<evidence type="ECO:0000256" key="3">
    <source>
        <dbReference type="SAM" id="Coils"/>
    </source>
</evidence>
<feature type="domain" description="ABC transporter" evidence="4">
    <location>
        <begin position="272"/>
        <end position="480"/>
    </location>
</feature>
<evidence type="ECO:0000313" key="5">
    <source>
        <dbReference type="EMBL" id="OZU87423.1"/>
    </source>
</evidence>
<keyword evidence="2" id="KW-0067">ATP-binding</keyword>
<dbReference type="InterPro" id="IPR003439">
    <property type="entry name" value="ABC_transporter-like_ATP-bd"/>
</dbReference>
<dbReference type="GO" id="GO:0016887">
    <property type="term" value="F:ATP hydrolysis activity"/>
    <property type="evidence" value="ECO:0007669"/>
    <property type="project" value="InterPro"/>
</dbReference>
<proteinExistence type="predicted"/>
<dbReference type="InterPro" id="IPR003593">
    <property type="entry name" value="AAA+_ATPase"/>
</dbReference>
<dbReference type="InterPro" id="IPR027417">
    <property type="entry name" value="P-loop_NTPase"/>
</dbReference>
<keyword evidence="1" id="KW-0547">Nucleotide-binding</keyword>
<name>A0A265N5X2_9BACI</name>
<accession>A0A265N5X2</accession>
<protein>
    <submittedName>
        <fullName evidence="5">ABC transporter</fullName>
    </submittedName>
</protein>
<dbReference type="SMART" id="SM00382">
    <property type="entry name" value="AAA"/>
    <property type="match status" value="2"/>
</dbReference>
<dbReference type="Gene3D" id="3.40.50.300">
    <property type="entry name" value="P-loop containing nucleotide triphosphate hydrolases"/>
    <property type="match status" value="3"/>
</dbReference>
<dbReference type="InterPro" id="IPR017871">
    <property type="entry name" value="ABC_transporter-like_CS"/>
</dbReference>
<reference evidence="5 6" key="1">
    <citation type="submission" date="2017-08" db="EMBL/GenBank/DDBJ databases">
        <title>Virgibacillus indicus sp. nov. and Virgibacillus profoundi sp. nov, two moderately halophilic bacteria isolated from marine sediment by using the Microfluidic Streak Plate.</title>
        <authorList>
            <person name="Xu B."/>
            <person name="Hu B."/>
            <person name="Wang J."/>
            <person name="Zhu Y."/>
            <person name="Huang L."/>
            <person name="Du W."/>
            <person name="Huang Y."/>
        </authorList>
    </citation>
    <scope>NUCLEOTIDE SEQUENCE [LARGE SCALE GENOMIC DNA]</scope>
    <source>
        <strain evidence="5 6">IO3-P2-C2</strain>
    </source>
</reference>
<dbReference type="NCBIfam" id="NF000355">
    <property type="entry name" value="ribo_prot_ABC_F"/>
    <property type="match status" value="1"/>
</dbReference>
<dbReference type="PANTHER" id="PTHR42855">
    <property type="entry name" value="ABC TRANSPORTER ATP-BINDING SUBUNIT"/>
    <property type="match status" value="1"/>
</dbReference>
<dbReference type="PROSITE" id="PS50893">
    <property type="entry name" value="ABC_TRANSPORTER_2"/>
    <property type="match status" value="2"/>
</dbReference>
<dbReference type="PANTHER" id="PTHR42855:SF2">
    <property type="entry name" value="DRUG RESISTANCE ABC TRANSPORTER,ATP-BINDING PROTEIN"/>
    <property type="match status" value="1"/>
</dbReference>
<dbReference type="Pfam" id="PF00005">
    <property type="entry name" value="ABC_tran"/>
    <property type="match status" value="2"/>
</dbReference>
<dbReference type="NCBIfam" id="NF000170">
    <property type="entry name" value="ABCF_Vga_all"/>
    <property type="match status" value="1"/>
</dbReference>
<comment type="caution">
    <text evidence="5">The sequence shown here is derived from an EMBL/GenBank/DDBJ whole genome shotgun (WGS) entry which is preliminary data.</text>
</comment>
<dbReference type="EMBL" id="NPMS01000010">
    <property type="protein sequence ID" value="OZU87423.1"/>
    <property type="molecule type" value="Genomic_DNA"/>
</dbReference>
<gene>
    <name evidence="5" type="ORF">CIL03_16520</name>
</gene>
<evidence type="ECO:0000256" key="2">
    <source>
        <dbReference type="ARBA" id="ARBA00022840"/>
    </source>
</evidence>
<evidence type="ECO:0000313" key="6">
    <source>
        <dbReference type="Proteomes" id="UP000216498"/>
    </source>
</evidence>
<dbReference type="SUPFAM" id="SSF52540">
    <property type="entry name" value="P-loop containing nucleoside triphosphate hydrolases"/>
    <property type="match status" value="2"/>
</dbReference>
<keyword evidence="3" id="KW-0175">Coiled coil</keyword>
<dbReference type="OrthoDB" id="9760950at2"/>
<dbReference type="RefSeq" id="WP_094886996.1">
    <property type="nucleotide sequence ID" value="NZ_NPMS01000010.1"/>
</dbReference>
<evidence type="ECO:0000259" key="4">
    <source>
        <dbReference type="PROSITE" id="PS50893"/>
    </source>
</evidence>
<organism evidence="5 6">
    <name type="scientific">Virgibacillus indicus</name>
    <dbReference type="NCBI Taxonomy" id="2024554"/>
    <lineage>
        <taxon>Bacteria</taxon>
        <taxon>Bacillati</taxon>
        <taxon>Bacillota</taxon>
        <taxon>Bacilli</taxon>
        <taxon>Bacillales</taxon>
        <taxon>Bacillaceae</taxon>
        <taxon>Virgibacillus</taxon>
    </lineage>
</organism>
<dbReference type="InterPro" id="IPR051309">
    <property type="entry name" value="ABCF_ATPase"/>
</dbReference>
<feature type="coiled-coil region" evidence="3">
    <location>
        <begin position="164"/>
        <end position="247"/>
    </location>
</feature>
<feature type="domain" description="ABC transporter" evidence="4">
    <location>
        <begin position="4"/>
        <end position="175"/>
    </location>
</feature>
<dbReference type="AlphaFoldDB" id="A0A265N5X2"/>
<dbReference type="CDD" id="cd03221">
    <property type="entry name" value="ABCF_EF-3"/>
    <property type="match status" value="2"/>
</dbReference>
<sequence>MILLEASHLKVYVKDRLLIDVEKLQIQEKDRIGLVGVNGSGKTTLLEILAGKKQPGDGTIKSDATLELLPQLKNTNTTKSGGEVTQTYINRSLATKADILFADEPTTNLDTAHIEKLEKQLLRRQGAIVIVSHDRAFLDSQCKTIWELHEGKLREYKGNYSDYVSQKELEIKQQENAYDQYIKKKKQLESALELKEQKAQRATKKPKNVSSSEAKITGAKPYFANKQKKLRKAGKAIETRIEKLEEVEKVKETAPIKMNLPNEEAFKSRIVLRAEDIIGMAGDRILWNKASFHIKGGDKLAILGNNGSGKTTLLKKIVNCDTGISISPAMKIGYFSQNLDVLNKEQSILENVSSTSSQSETLIRIVLARLHFLRDDVYKKVDVLSGGERVKVAFAKLFVSDMNTLILDEPTNFLDIEAVEALEKLLADYEGTILLVSHDRRFIQAIADRILEIKDKQLTLFDGTYEAFKQYIPKQETDSTEQELLVVETRISEVLSKLSIEPSETLEAEFQSLLKRKKEIEEL</sequence>
<dbReference type="Proteomes" id="UP000216498">
    <property type="component" value="Unassembled WGS sequence"/>
</dbReference>
<evidence type="ECO:0000256" key="1">
    <source>
        <dbReference type="ARBA" id="ARBA00022741"/>
    </source>
</evidence>